<proteinExistence type="predicted"/>
<dbReference type="EMBL" id="JASSZA010000011">
    <property type="protein sequence ID" value="KAK2098071.1"/>
    <property type="molecule type" value="Genomic_DNA"/>
</dbReference>
<dbReference type="Proteomes" id="UP001266305">
    <property type="component" value="Unassembled WGS sequence"/>
</dbReference>
<comment type="caution">
    <text evidence="2">The sequence shown here is derived from an EMBL/GenBank/DDBJ whole genome shotgun (WGS) entry which is preliminary data.</text>
</comment>
<sequence>MPETLQEGVSRTLPGSIALFDLGHPPRALALVSKPRDPCFSGLLSGQGVKKDKEASAASGRGGHTRNWPPLVADRVERASHKLSGAKPNPQACR</sequence>
<evidence type="ECO:0000313" key="3">
    <source>
        <dbReference type="Proteomes" id="UP001266305"/>
    </source>
</evidence>
<accession>A0ABQ9ULV9</accession>
<feature type="region of interest" description="Disordered" evidence="1">
    <location>
        <begin position="43"/>
        <end position="71"/>
    </location>
</feature>
<reference evidence="2 3" key="1">
    <citation type="submission" date="2023-05" db="EMBL/GenBank/DDBJ databases">
        <title>B98-5 Cell Line De Novo Hybrid Assembly: An Optical Mapping Approach.</title>
        <authorList>
            <person name="Kananen K."/>
            <person name="Auerbach J.A."/>
            <person name="Kautto E."/>
            <person name="Blachly J.S."/>
        </authorList>
    </citation>
    <scope>NUCLEOTIDE SEQUENCE [LARGE SCALE GENOMIC DNA]</scope>
    <source>
        <strain evidence="2">B95-8</strain>
        <tissue evidence="2">Cell line</tissue>
    </source>
</reference>
<gene>
    <name evidence="2" type="ORF">P7K49_023522</name>
</gene>
<keyword evidence="3" id="KW-1185">Reference proteome</keyword>
<protein>
    <submittedName>
        <fullName evidence="2">Uncharacterized protein</fullName>
    </submittedName>
</protein>
<evidence type="ECO:0000256" key="1">
    <source>
        <dbReference type="SAM" id="MobiDB-lite"/>
    </source>
</evidence>
<organism evidence="2 3">
    <name type="scientific">Saguinus oedipus</name>
    <name type="common">Cotton-top tamarin</name>
    <name type="synonym">Oedipomidas oedipus</name>
    <dbReference type="NCBI Taxonomy" id="9490"/>
    <lineage>
        <taxon>Eukaryota</taxon>
        <taxon>Metazoa</taxon>
        <taxon>Chordata</taxon>
        <taxon>Craniata</taxon>
        <taxon>Vertebrata</taxon>
        <taxon>Euteleostomi</taxon>
        <taxon>Mammalia</taxon>
        <taxon>Eutheria</taxon>
        <taxon>Euarchontoglires</taxon>
        <taxon>Primates</taxon>
        <taxon>Haplorrhini</taxon>
        <taxon>Platyrrhini</taxon>
        <taxon>Cebidae</taxon>
        <taxon>Callitrichinae</taxon>
        <taxon>Saguinus</taxon>
    </lineage>
</organism>
<evidence type="ECO:0000313" key="2">
    <source>
        <dbReference type="EMBL" id="KAK2098071.1"/>
    </source>
</evidence>
<name>A0ABQ9ULV9_SAGOE</name>